<protein>
    <recommendedName>
        <fullName evidence="8">DNA mismatch repair proteins mutS family domain-containing protein</fullName>
    </recommendedName>
</protein>
<comment type="similarity">
    <text evidence="1">Belongs to the DNA mismatch repair MutS family.</text>
</comment>
<evidence type="ECO:0000256" key="2">
    <source>
        <dbReference type="ARBA" id="ARBA00022741"/>
    </source>
</evidence>
<keyword evidence="4" id="KW-0067">ATP-binding</keyword>
<organism evidence="9 10">
    <name type="scientific">Vanrija humicola</name>
    <name type="common">Yeast</name>
    <name type="synonym">Cryptococcus humicola</name>
    <dbReference type="NCBI Taxonomy" id="5417"/>
    <lineage>
        <taxon>Eukaryota</taxon>
        <taxon>Fungi</taxon>
        <taxon>Dikarya</taxon>
        <taxon>Basidiomycota</taxon>
        <taxon>Agaricomycotina</taxon>
        <taxon>Tremellomycetes</taxon>
        <taxon>Trichosporonales</taxon>
        <taxon>Trichosporonaceae</taxon>
        <taxon>Vanrija</taxon>
    </lineage>
</organism>
<dbReference type="InterPro" id="IPR036187">
    <property type="entry name" value="DNA_mismatch_repair_MutS_sf"/>
</dbReference>
<dbReference type="GO" id="GO:0043504">
    <property type="term" value="P:mitochondrial DNA repair"/>
    <property type="evidence" value="ECO:0007669"/>
    <property type="project" value="TreeGrafter"/>
</dbReference>
<evidence type="ECO:0000256" key="3">
    <source>
        <dbReference type="ARBA" id="ARBA00022763"/>
    </source>
</evidence>
<gene>
    <name evidence="9" type="ORF">VHUM_04161</name>
</gene>
<dbReference type="GO" id="GO:0030983">
    <property type="term" value="F:mismatched DNA binding"/>
    <property type="evidence" value="ECO:0007669"/>
    <property type="project" value="InterPro"/>
</dbReference>
<dbReference type="AlphaFoldDB" id="A0A7D8UYM7"/>
<dbReference type="InterPro" id="IPR045076">
    <property type="entry name" value="MutS"/>
</dbReference>
<dbReference type="OrthoDB" id="2534523at2759"/>
<dbReference type="InterPro" id="IPR017261">
    <property type="entry name" value="DNA_mismatch_repair_MutS/MSH"/>
</dbReference>
<evidence type="ECO:0000256" key="6">
    <source>
        <dbReference type="ARBA" id="ARBA00023204"/>
    </source>
</evidence>
<dbReference type="GO" id="GO:0006298">
    <property type="term" value="P:mismatch repair"/>
    <property type="evidence" value="ECO:0007669"/>
    <property type="project" value="InterPro"/>
</dbReference>
<dbReference type="Gene3D" id="1.10.1420.10">
    <property type="match status" value="2"/>
</dbReference>
<dbReference type="GO" id="GO:0005634">
    <property type="term" value="C:nucleus"/>
    <property type="evidence" value="ECO:0007669"/>
    <property type="project" value="TreeGrafter"/>
</dbReference>
<comment type="caution">
    <text evidence="9">The sequence shown here is derived from an EMBL/GenBank/DDBJ whole genome shotgun (WGS) entry which is preliminary data.</text>
</comment>
<evidence type="ECO:0000256" key="5">
    <source>
        <dbReference type="ARBA" id="ARBA00023125"/>
    </source>
</evidence>
<dbReference type="InterPro" id="IPR007695">
    <property type="entry name" value="DNA_mismatch_repair_MutS-lik_N"/>
</dbReference>
<keyword evidence="3" id="KW-0227">DNA damage</keyword>
<dbReference type="Gene3D" id="3.40.50.300">
    <property type="entry name" value="P-loop containing nucleotide triphosphate hydrolases"/>
    <property type="match status" value="1"/>
</dbReference>
<name>A0A7D8UYM7_VANHU</name>
<accession>A0A7D8UYM7</accession>
<reference evidence="9 10" key="1">
    <citation type="journal article" date="2019" name="PLoS Genet.">
        <title>Convergent evolution of linked mating-type loci in basidiomycete fungi.</title>
        <authorList>
            <person name="Sun S."/>
            <person name="Coelho M.A."/>
            <person name="Heitman J."/>
            <person name="Nowrousian M."/>
        </authorList>
    </citation>
    <scope>NUCLEOTIDE SEQUENCE [LARGE SCALE GENOMIC DNA]</scope>
    <source>
        <strain evidence="9 10">CBS 4282</strain>
    </source>
</reference>
<evidence type="ECO:0000259" key="8">
    <source>
        <dbReference type="PROSITE" id="PS00486"/>
    </source>
</evidence>
<dbReference type="GO" id="GO:0140664">
    <property type="term" value="F:ATP-dependent DNA damage sensor activity"/>
    <property type="evidence" value="ECO:0007669"/>
    <property type="project" value="InterPro"/>
</dbReference>
<dbReference type="SUPFAM" id="SSF48334">
    <property type="entry name" value="DNA repair protein MutS, domain III"/>
    <property type="match status" value="1"/>
</dbReference>
<dbReference type="InterPro" id="IPR000432">
    <property type="entry name" value="DNA_mismatch_repair_MutS_C"/>
</dbReference>
<dbReference type="Pfam" id="PF01624">
    <property type="entry name" value="MutS_I"/>
    <property type="match status" value="1"/>
</dbReference>
<dbReference type="SMART" id="SM00534">
    <property type="entry name" value="MUTSac"/>
    <property type="match status" value="1"/>
</dbReference>
<dbReference type="FunFam" id="3.40.50.300:FF:001238">
    <property type="entry name" value="DNA mismatch repair protein"/>
    <property type="match status" value="1"/>
</dbReference>
<dbReference type="EMBL" id="QKWK01000015">
    <property type="protein sequence ID" value="TXT04394.1"/>
    <property type="molecule type" value="Genomic_DNA"/>
</dbReference>
<keyword evidence="5" id="KW-0238">DNA-binding</keyword>
<evidence type="ECO:0000256" key="4">
    <source>
        <dbReference type="ARBA" id="ARBA00022840"/>
    </source>
</evidence>
<feature type="region of interest" description="Disordered" evidence="7">
    <location>
        <begin position="474"/>
        <end position="508"/>
    </location>
</feature>
<evidence type="ECO:0000256" key="1">
    <source>
        <dbReference type="ARBA" id="ARBA00006271"/>
    </source>
</evidence>
<feature type="domain" description="DNA mismatch repair proteins mutS family" evidence="8">
    <location>
        <begin position="772"/>
        <end position="788"/>
    </location>
</feature>
<dbReference type="PIRSF" id="PIRSF037677">
    <property type="entry name" value="DNA_mis_repair_Msh6"/>
    <property type="match status" value="1"/>
</dbReference>
<dbReference type="PANTHER" id="PTHR11361:SF34">
    <property type="entry name" value="DNA MISMATCH REPAIR PROTEIN MSH1, MITOCHONDRIAL"/>
    <property type="match status" value="1"/>
</dbReference>
<dbReference type="PANTHER" id="PTHR11361">
    <property type="entry name" value="DNA MISMATCH REPAIR PROTEIN MUTS FAMILY MEMBER"/>
    <property type="match status" value="1"/>
</dbReference>
<dbReference type="SUPFAM" id="SSF53150">
    <property type="entry name" value="DNA repair protein MutS, domain II"/>
    <property type="match status" value="1"/>
</dbReference>
<sequence>MYQYDEADFLAAVEAGTVPDTRLARVVWENWKRFPDCILLTQVGQFYESYFEPAVQLSRVLGIKLTSKTYKDRRSFPFAGFPTHQRDKYLKLLVQDMGYTVVLVEEDKERLALPNKADKDIPRKVARIVTPGTLVDESWLGGNESRYLLAITLDTSPTAPEAVEAVPLHLAYADVSTGDFFIKETTAAQIEDEMARIAPREVVLDSSLRAAWAAGTTSGSAAVDSLLSLLRVLGVHVSFADPMREEQASAQSGSNLEREVIALLRHHLQYALRDSMPAMPEHANEFNRESSSSQMQIDAATLHALEIRHALRPGGLVAAGPTTPMSLSGSPLSRTVTDSGHRLLKRTLSAPSTSLTLINSRLSLVAAFVDREPLRTDLRDALRGMGDIMRIIQRFRANRGDASDVWDVARWIRSVERLVKRIQLAVELEPRSRKKRKDGDQVEGRDRLIELIDDFAPLTELAATIEKAIDETRIPSVQVPDEGGEEASGTPEDVAVAPTKTSRSRFSPELSDLHRRLMRHSAAHQKMELDMSETYNAPTLMLVRNIVHGFVVSVRKKTEYGLLERSGLVHTVGETRSAGKKYAYTEWSKLGAKIDKARQELEVEKARALTQLRALVVEQASAIQHNAELVDEIDLSAGFAQAAVDLNYKRPVLHDGTDIAIVNGRHPSVEAGLRSSARMFTPNSTTMDAKSHMHIITGPNQGGKSTLLRQTAVIAILAQAGSFVPADHAEIGVVDRVFSRIGARDDLFRDRSTFMLEMVETAAILKQATPRSLILMDEIGRGTTLDAGMSIAYATLDYILRHIGCRTLFATHYHELAGMLEADGRVRDGVRFFCTDVDEMDGAFSYSYRLQPGVNYDSHAIKAAQLAGMPASFLATAQSTLDELQPKLPAQ</sequence>
<dbReference type="InterPro" id="IPR007696">
    <property type="entry name" value="DNA_mismatch_repair_MutS_core"/>
</dbReference>
<dbReference type="GO" id="GO:0005739">
    <property type="term" value="C:mitochondrion"/>
    <property type="evidence" value="ECO:0007669"/>
    <property type="project" value="TreeGrafter"/>
</dbReference>
<dbReference type="Gene3D" id="3.40.1170.10">
    <property type="entry name" value="DNA repair protein MutS, domain I"/>
    <property type="match status" value="1"/>
</dbReference>
<dbReference type="SUPFAM" id="SSF55271">
    <property type="entry name" value="DNA repair protein MutS, domain I"/>
    <property type="match status" value="1"/>
</dbReference>
<dbReference type="InterPro" id="IPR036678">
    <property type="entry name" value="MutS_con_dom_sf"/>
</dbReference>
<dbReference type="Proteomes" id="UP000473826">
    <property type="component" value="Unassembled WGS sequence"/>
</dbReference>
<dbReference type="Pfam" id="PF05188">
    <property type="entry name" value="MutS_II"/>
    <property type="match status" value="1"/>
</dbReference>
<keyword evidence="10" id="KW-1185">Reference proteome</keyword>
<dbReference type="InterPro" id="IPR016151">
    <property type="entry name" value="DNA_mismatch_repair_MutS_N"/>
</dbReference>
<evidence type="ECO:0000313" key="9">
    <source>
        <dbReference type="EMBL" id="TXT04394.1"/>
    </source>
</evidence>
<dbReference type="SUPFAM" id="SSF52540">
    <property type="entry name" value="P-loop containing nucleoside triphosphate hydrolases"/>
    <property type="match status" value="1"/>
</dbReference>
<dbReference type="GO" id="GO:0005524">
    <property type="term" value="F:ATP binding"/>
    <property type="evidence" value="ECO:0007669"/>
    <property type="project" value="UniProtKB-KW"/>
</dbReference>
<dbReference type="Pfam" id="PF05192">
    <property type="entry name" value="MutS_III"/>
    <property type="match status" value="1"/>
</dbReference>
<keyword evidence="2" id="KW-0547">Nucleotide-binding</keyword>
<dbReference type="Pfam" id="PF00488">
    <property type="entry name" value="MutS_V"/>
    <property type="match status" value="1"/>
</dbReference>
<dbReference type="NCBIfam" id="NF003810">
    <property type="entry name" value="PRK05399.1"/>
    <property type="match status" value="1"/>
</dbReference>
<keyword evidence="6" id="KW-0234">DNA repair</keyword>
<dbReference type="InterPro" id="IPR027417">
    <property type="entry name" value="P-loop_NTPase"/>
</dbReference>
<evidence type="ECO:0000313" key="10">
    <source>
        <dbReference type="Proteomes" id="UP000473826"/>
    </source>
</evidence>
<dbReference type="Gene3D" id="3.30.420.110">
    <property type="entry name" value="MutS, connector domain"/>
    <property type="match status" value="1"/>
</dbReference>
<dbReference type="SMART" id="SM00533">
    <property type="entry name" value="MUTSd"/>
    <property type="match status" value="1"/>
</dbReference>
<dbReference type="InterPro" id="IPR007860">
    <property type="entry name" value="DNA_mmatch_repair_MutS_con_dom"/>
</dbReference>
<proteinExistence type="inferred from homology"/>
<dbReference type="PROSITE" id="PS00486">
    <property type="entry name" value="DNA_MISMATCH_REPAIR_2"/>
    <property type="match status" value="1"/>
</dbReference>
<evidence type="ECO:0000256" key="7">
    <source>
        <dbReference type="SAM" id="MobiDB-lite"/>
    </source>
</evidence>